<dbReference type="AlphaFoldDB" id="A0AAV7W4D3"/>
<evidence type="ECO:0000256" key="1">
    <source>
        <dbReference type="SAM" id="MobiDB-lite"/>
    </source>
</evidence>
<reference evidence="2" key="1">
    <citation type="journal article" date="2022" name="bioRxiv">
        <title>Sequencing and chromosome-scale assembly of the giantPleurodeles waltlgenome.</title>
        <authorList>
            <person name="Brown T."/>
            <person name="Elewa A."/>
            <person name="Iarovenko S."/>
            <person name="Subramanian E."/>
            <person name="Araus A.J."/>
            <person name="Petzold A."/>
            <person name="Susuki M."/>
            <person name="Suzuki K.-i.T."/>
            <person name="Hayashi T."/>
            <person name="Toyoda A."/>
            <person name="Oliveira C."/>
            <person name="Osipova E."/>
            <person name="Leigh N.D."/>
            <person name="Simon A."/>
            <person name="Yun M.H."/>
        </authorList>
    </citation>
    <scope>NUCLEOTIDE SEQUENCE</scope>
    <source>
        <strain evidence="2">20211129_DDA</strain>
        <tissue evidence="2">Liver</tissue>
    </source>
</reference>
<accession>A0AAV7W4D3</accession>
<name>A0AAV7W4D3_PLEWA</name>
<organism evidence="2 3">
    <name type="scientific">Pleurodeles waltl</name>
    <name type="common">Iberian ribbed newt</name>
    <dbReference type="NCBI Taxonomy" id="8319"/>
    <lineage>
        <taxon>Eukaryota</taxon>
        <taxon>Metazoa</taxon>
        <taxon>Chordata</taxon>
        <taxon>Craniata</taxon>
        <taxon>Vertebrata</taxon>
        <taxon>Euteleostomi</taxon>
        <taxon>Amphibia</taxon>
        <taxon>Batrachia</taxon>
        <taxon>Caudata</taxon>
        <taxon>Salamandroidea</taxon>
        <taxon>Salamandridae</taxon>
        <taxon>Pleurodelinae</taxon>
        <taxon>Pleurodeles</taxon>
    </lineage>
</organism>
<feature type="region of interest" description="Disordered" evidence="1">
    <location>
        <begin position="1"/>
        <end position="40"/>
    </location>
</feature>
<feature type="compositionally biased region" description="Basic residues" evidence="1">
    <location>
        <begin position="22"/>
        <end position="36"/>
    </location>
</feature>
<feature type="compositionally biased region" description="Polar residues" evidence="1">
    <location>
        <begin position="65"/>
        <end position="75"/>
    </location>
</feature>
<evidence type="ECO:0000313" key="3">
    <source>
        <dbReference type="Proteomes" id="UP001066276"/>
    </source>
</evidence>
<dbReference type="Proteomes" id="UP001066276">
    <property type="component" value="Chromosome 1_2"/>
</dbReference>
<dbReference type="EMBL" id="JANPWB010000002">
    <property type="protein sequence ID" value="KAJ1207165.1"/>
    <property type="molecule type" value="Genomic_DNA"/>
</dbReference>
<gene>
    <name evidence="2" type="ORF">NDU88_002557</name>
</gene>
<feature type="compositionally biased region" description="Gly residues" evidence="1">
    <location>
        <begin position="93"/>
        <end position="102"/>
    </location>
</feature>
<comment type="caution">
    <text evidence="2">The sequence shown here is derived from an EMBL/GenBank/DDBJ whole genome shotgun (WGS) entry which is preliminary data.</text>
</comment>
<feature type="region of interest" description="Disordered" evidence="1">
    <location>
        <begin position="61"/>
        <end position="102"/>
    </location>
</feature>
<keyword evidence="3" id="KW-1185">Reference proteome</keyword>
<sequence length="102" mass="10715">MPPRLTGPSEAPVPPYESPGGRWRKAPPRGPGHRPSRSAARACFGAGRSSFQEQRRALLSLGQAAPSQKQHQSTRGGALGRHPIRPVVSFRGQGVGAQAGTS</sequence>
<proteinExistence type="predicted"/>
<protein>
    <submittedName>
        <fullName evidence="2">Uncharacterized protein</fullName>
    </submittedName>
</protein>
<feature type="compositionally biased region" description="Pro residues" evidence="1">
    <location>
        <begin position="1"/>
        <end position="17"/>
    </location>
</feature>
<evidence type="ECO:0000313" key="2">
    <source>
        <dbReference type="EMBL" id="KAJ1207165.1"/>
    </source>
</evidence>